<accession>A0A1E3KCG0</accession>
<dbReference type="OrthoDB" id="2100988at2759"/>
<feature type="transmembrane region" description="Helical" evidence="1">
    <location>
        <begin position="40"/>
        <end position="57"/>
    </location>
</feature>
<evidence type="ECO:0000313" key="2">
    <source>
        <dbReference type="EMBL" id="ODO10543.1"/>
    </source>
</evidence>
<keyword evidence="1" id="KW-0812">Transmembrane</keyword>
<dbReference type="EMBL" id="MEKH01000002">
    <property type="protein sequence ID" value="ODO10543.1"/>
    <property type="molecule type" value="Genomic_DNA"/>
</dbReference>
<dbReference type="PANTHER" id="PTHR34286:SF1">
    <property type="entry name" value="TRANSMEMBRANE PROTEIN"/>
    <property type="match status" value="1"/>
</dbReference>
<proteinExistence type="predicted"/>
<evidence type="ECO:0000256" key="1">
    <source>
        <dbReference type="SAM" id="Phobius"/>
    </source>
</evidence>
<keyword evidence="1" id="KW-0472">Membrane</keyword>
<protein>
    <submittedName>
        <fullName evidence="2">Uncharacterized protein</fullName>
    </submittedName>
</protein>
<comment type="caution">
    <text evidence="2">The sequence shown here is derived from an EMBL/GenBank/DDBJ whole genome shotgun (WGS) entry which is preliminary data.</text>
</comment>
<dbReference type="PANTHER" id="PTHR34286">
    <property type="entry name" value="TRANSMEMBRANE PROTEIN"/>
    <property type="match status" value="1"/>
</dbReference>
<evidence type="ECO:0000313" key="3">
    <source>
        <dbReference type="Proteomes" id="UP000095149"/>
    </source>
</evidence>
<dbReference type="AlphaFoldDB" id="A0A1E3KCG0"/>
<organism evidence="2 3">
    <name type="scientific">Cryptococcus amylolentus CBS 6273</name>
    <dbReference type="NCBI Taxonomy" id="1296118"/>
    <lineage>
        <taxon>Eukaryota</taxon>
        <taxon>Fungi</taxon>
        <taxon>Dikarya</taxon>
        <taxon>Basidiomycota</taxon>
        <taxon>Agaricomycotina</taxon>
        <taxon>Tremellomycetes</taxon>
        <taxon>Tremellales</taxon>
        <taxon>Cryptococcaceae</taxon>
        <taxon>Cryptococcus</taxon>
    </lineage>
</organism>
<reference evidence="2 3" key="1">
    <citation type="submission" date="2016-06" db="EMBL/GenBank/DDBJ databases">
        <title>Evolution of pathogenesis and genome organization in the Tremellales.</title>
        <authorList>
            <person name="Cuomo C."/>
            <person name="Litvintseva A."/>
            <person name="Heitman J."/>
            <person name="Chen Y."/>
            <person name="Sun S."/>
            <person name="Springer D."/>
            <person name="Dromer F."/>
            <person name="Young S."/>
            <person name="Zeng Q."/>
            <person name="Chapman S."/>
            <person name="Gujja S."/>
            <person name="Saif S."/>
            <person name="Birren B."/>
        </authorList>
    </citation>
    <scope>NUCLEOTIDE SEQUENCE [LARGE SCALE GENOMIC DNA]</scope>
    <source>
        <strain evidence="2 3">CBS 6273</strain>
    </source>
</reference>
<gene>
    <name evidence="2" type="ORF">I350_01140</name>
</gene>
<keyword evidence="1" id="KW-1133">Transmembrane helix</keyword>
<dbReference type="Proteomes" id="UP000095149">
    <property type="component" value="Unassembled WGS sequence"/>
</dbReference>
<name>A0A1E3KCG0_9TREE</name>
<sequence>MRIAGDSADPLTQGHYPYPKEVWTPSGGWWSRPSNWKGNTAFALGGILVATFGVWRLSANREERHIAPTRPIPSQMGARWYEDITWSPQARELGVRQE</sequence>